<dbReference type="InterPro" id="IPR048625">
    <property type="entry name" value="Sec10_N"/>
</dbReference>
<reference evidence="7" key="1">
    <citation type="submission" date="2023-03" db="EMBL/GenBank/DDBJ databases">
        <title>Massive genome expansion in bonnet fungi (Mycena s.s.) driven by repeated elements and novel gene families across ecological guilds.</title>
        <authorList>
            <consortium name="Lawrence Berkeley National Laboratory"/>
            <person name="Harder C.B."/>
            <person name="Miyauchi S."/>
            <person name="Viragh M."/>
            <person name="Kuo A."/>
            <person name="Thoen E."/>
            <person name="Andreopoulos B."/>
            <person name="Lu D."/>
            <person name="Skrede I."/>
            <person name="Drula E."/>
            <person name="Henrissat B."/>
            <person name="Morin E."/>
            <person name="Kohler A."/>
            <person name="Barry K."/>
            <person name="LaButti K."/>
            <person name="Morin E."/>
            <person name="Salamov A."/>
            <person name="Lipzen A."/>
            <person name="Mereny Z."/>
            <person name="Hegedus B."/>
            <person name="Baldrian P."/>
            <person name="Stursova M."/>
            <person name="Weitz H."/>
            <person name="Taylor A."/>
            <person name="Grigoriev I.V."/>
            <person name="Nagy L.G."/>
            <person name="Martin F."/>
            <person name="Kauserud H."/>
        </authorList>
    </citation>
    <scope>NUCLEOTIDE SEQUENCE</scope>
    <source>
        <strain evidence="7">CBHHK002</strain>
    </source>
</reference>
<dbReference type="PANTHER" id="PTHR12100">
    <property type="entry name" value="SEC10"/>
    <property type="match status" value="1"/>
</dbReference>
<sequence>MSRRPAAGPTLDPTVEEHLQLSAFKAKFDVTEFIGNVSEKLIAQSKGSSGPFDPKPFINTFEAAVDKLIAVRKDVQSKTEQMEKSVRISEREYSKKMAELNRGFETVGNSFAGMESRMNEVSSTAVRIGEQLETVHIERQRAQAAYDLIDFYNQFSRGDTTRLDTLRKEGRAGRRQVAVLLRRLNTVAKEVDLPTADKTRESIEKYCEKFEKEMLALFDRCYRRGDPKMMHHCAQTLLEFNGGSSCVQVYVNQHDFFINHVRDTKPVDDTILWNALPDPDASSPKSETGLTELFVEIRATVDTEAQIVKAVFPNPPVVMQVFLQRVFAQSIQQHMEQLLHRASSISDLAYLRVLQLVHIQATALVDDLKSYELPSVAPRTSFEATEFRRSLTGSTAGTTTSATVSSMLESAMEELFVPYTEGQRYLERESRSLGTLYSTLLVNFTRYHARTQKPGKSSMFDTMINQLSSTGGGSSTSAQAAAVLMRFGGISAQKQEKTDDEPVREEDGILHVETAETILKWHAEVMGRCVELSPSTDVAKHTFALLRVLSEAIGTAYVEAALETAQARVEAADAKTEPNLQPLMVLRSVDLICHLWQQYVNTALLPLASSSVTIRREMVVFNNQSVSRLEGGANMLTQRVTDAIISWLSSQLAKQKKNDFKPRNDDLSFARVNTEPCLACCETLEKVREAAKSSMSGKNLEVFLSEVGVSFHSLLLEHLRKFPVSDAGGLMLAKDIKSYQDTIATFGIPALHDRFEFIRQLGNIFLIQPETLKSYITENYLGRVDANLLKPYIALRSDWGQFEKGFNDVNGEDAGAGRGFKDRFGRLSVIMKEVEGLKLEGLKFGEKMPSIPSGFAGGFSAGGFSLTTRFS</sequence>
<keyword evidence="4" id="KW-0175">Coiled coil</keyword>
<feature type="domain" description="Exocyst complex component Sec10-like alpha-helical bundle" evidence="5">
    <location>
        <begin position="177"/>
        <end position="802"/>
    </location>
</feature>
<evidence type="ECO:0000256" key="2">
    <source>
        <dbReference type="ARBA" id="ARBA00022448"/>
    </source>
</evidence>
<evidence type="ECO:0000259" key="6">
    <source>
        <dbReference type="Pfam" id="PF20667"/>
    </source>
</evidence>
<dbReference type="InterPro" id="IPR048627">
    <property type="entry name" value="Sec10_HB"/>
</dbReference>
<protein>
    <submittedName>
        <fullName evidence="7">Exocyst complex protein</fullName>
    </submittedName>
</protein>
<dbReference type="EMBL" id="JARIHO010000001">
    <property type="protein sequence ID" value="KAJ7368528.1"/>
    <property type="molecule type" value="Genomic_DNA"/>
</dbReference>
<accession>A0AAD7F6I0</accession>
<evidence type="ECO:0000313" key="8">
    <source>
        <dbReference type="Proteomes" id="UP001218218"/>
    </source>
</evidence>
<comment type="caution">
    <text evidence="7">The sequence shown here is derived from an EMBL/GenBank/DDBJ whole genome shotgun (WGS) entry which is preliminary data.</text>
</comment>
<dbReference type="PANTHER" id="PTHR12100:SF0">
    <property type="entry name" value="EXOCYST COMPLEX COMPONENT 5"/>
    <property type="match status" value="1"/>
</dbReference>
<organism evidence="7 8">
    <name type="scientific">Mycena albidolilacea</name>
    <dbReference type="NCBI Taxonomy" id="1033008"/>
    <lineage>
        <taxon>Eukaryota</taxon>
        <taxon>Fungi</taxon>
        <taxon>Dikarya</taxon>
        <taxon>Basidiomycota</taxon>
        <taxon>Agaricomycotina</taxon>
        <taxon>Agaricomycetes</taxon>
        <taxon>Agaricomycetidae</taxon>
        <taxon>Agaricales</taxon>
        <taxon>Marasmiineae</taxon>
        <taxon>Mycenaceae</taxon>
        <taxon>Mycena</taxon>
    </lineage>
</organism>
<evidence type="ECO:0000259" key="5">
    <source>
        <dbReference type="Pfam" id="PF07393"/>
    </source>
</evidence>
<name>A0AAD7F6I0_9AGAR</name>
<dbReference type="InterPro" id="IPR009976">
    <property type="entry name" value="Sec10-like"/>
</dbReference>
<dbReference type="GO" id="GO:0000145">
    <property type="term" value="C:exocyst"/>
    <property type="evidence" value="ECO:0007669"/>
    <property type="project" value="TreeGrafter"/>
</dbReference>
<feature type="domain" description="Exocyst complex component Sec10 N-terminal" evidence="6">
    <location>
        <begin position="54"/>
        <end position="168"/>
    </location>
</feature>
<proteinExistence type="inferred from homology"/>
<evidence type="ECO:0000256" key="3">
    <source>
        <dbReference type="ARBA" id="ARBA00022483"/>
    </source>
</evidence>
<evidence type="ECO:0000256" key="4">
    <source>
        <dbReference type="ARBA" id="ARBA00023054"/>
    </source>
</evidence>
<dbReference type="GO" id="GO:0006887">
    <property type="term" value="P:exocytosis"/>
    <property type="evidence" value="ECO:0007669"/>
    <property type="project" value="UniProtKB-KW"/>
</dbReference>
<keyword evidence="8" id="KW-1185">Reference proteome</keyword>
<dbReference type="Pfam" id="PF20667">
    <property type="entry name" value="Sec10_N"/>
    <property type="match status" value="1"/>
</dbReference>
<comment type="similarity">
    <text evidence="1">Belongs to the SEC10 family.</text>
</comment>
<dbReference type="GO" id="GO:0006893">
    <property type="term" value="P:Golgi to plasma membrane transport"/>
    <property type="evidence" value="ECO:0007669"/>
    <property type="project" value="TreeGrafter"/>
</dbReference>
<evidence type="ECO:0000313" key="7">
    <source>
        <dbReference type="EMBL" id="KAJ7368528.1"/>
    </source>
</evidence>
<keyword evidence="2" id="KW-0813">Transport</keyword>
<keyword evidence="3" id="KW-0268">Exocytosis</keyword>
<gene>
    <name evidence="7" type="ORF">DFH08DRAFT_762446</name>
</gene>
<dbReference type="AlphaFoldDB" id="A0AAD7F6I0"/>
<evidence type="ECO:0000256" key="1">
    <source>
        <dbReference type="ARBA" id="ARBA00006572"/>
    </source>
</evidence>
<dbReference type="Pfam" id="PF07393">
    <property type="entry name" value="Sec10_HB"/>
    <property type="match status" value="1"/>
</dbReference>
<dbReference type="Proteomes" id="UP001218218">
    <property type="component" value="Unassembled WGS sequence"/>
</dbReference>